<dbReference type="EMBL" id="FOSW01000010">
    <property type="protein sequence ID" value="SFL38519.1"/>
    <property type="molecule type" value="Genomic_DNA"/>
</dbReference>
<dbReference type="CDD" id="cd14498">
    <property type="entry name" value="DSP"/>
    <property type="match status" value="1"/>
</dbReference>
<feature type="binding site" evidence="4">
    <location>
        <position position="262"/>
    </location>
    <ligand>
        <name>Mg(2+)</name>
        <dbReference type="ChEBI" id="CHEBI:18420"/>
        <label>1</label>
    </ligand>
</feature>
<reference evidence="6 7" key="1">
    <citation type="submission" date="2016-10" db="EMBL/GenBank/DDBJ databases">
        <authorList>
            <person name="de Groot N.N."/>
        </authorList>
    </citation>
    <scope>NUCLEOTIDE SEQUENCE [LARGE SCALE GENOMIC DNA]</scope>
    <source>
        <strain evidence="6 7">DSM 45317</strain>
    </source>
</reference>
<feature type="binding site" evidence="4">
    <location>
        <position position="264"/>
    </location>
    <ligand>
        <name>Mg(2+)</name>
        <dbReference type="ChEBI" id="CHEBI:18420"/>
        <label>1</label>
    </ligand>
</feature>
<dbReference type="AlphaFoldDB" id="A0A1I4H8A3"/>
<dbReference type="GO" id="GO:0004721">
    <property type="term" value="F:phosphoprotein phosphatase activity"/>
    <property type="evidence" value="ECO:0007669"/>
    <property type="project" value="UniProtKB-KW"/>
</dbReference>
<proteinExistence type="inferred from homology"/>
<accession>A0A1I4H8A3</accession>
<keyword evidence="7" id="KW-1185">Reference proteome</keyword>
<evidence type="ECO:0000256" key="3">
    <source>
        <dbReference type="ARBA" id="ARBA00022912"/>
    </source>
</evidence>
<organism evidence="6 7">
    <name type="scientific">Geodermatophilus ruber</name>
    <dbReference type="NCBI Taxonomy" id="504800"/>
    <lineage>
        <taxon>Bacteria</taxon>
        <taxon>Bacillati</taxon>
        <taxon>Actinomycetota</taxon>
        <taxon>Actinomycetes</taxon>
        <taxon>Geodermatophilales</taxon>
        <taxon>Geodermatophilaceae</taxon>
        <taxon>Geodermatophilus</taxon>
    </lineage>
</organism>
<evidence type="ECO:0000256" key="1">
    <source>
        <dbReference type="ARBA" id="ARBA00010702"/>
    </source>
</evidence>
<dbReference type="OrthoDB" id="9798107at2"/>
<evidence type="ECO:0000259" key="5">
    <source>
        <dbReference type="PROSITE" id="PS50056"/>
    </source>
</evidence>
<evidence type="ECO:0000313" key="7">
    <source>
        <dbReference type="Proteomes" id="UP000199152"/>
    </source>
</evidence>
<dbReference type="InterPro" id="IPR005502">
    <property type="entry name" value="Ribosyl_crysJ1"/>
</dbReference>
<feature type="binding site" evidence="4">
    <location>
        <position position="66"/>
    </location>
    <ligand>
        <name>Mg(2+)</name>
        <dbReference type="ChEBI" id="CHEBI:18420"/>
        <label>1</label>
    </ligand>
</feature>
<feature type="binding site" evidence="4">
    <location>
        <position position="67"/>
    </location>
    <ligand>
        <name>Mg(2+)</name>
        <dbReference type="ChEBI" id="CHEBI:18420"/>
        <label>1</label>
    </ligand>
</feature>
<dbReference type="SUPFAM" id="SSF52799">
    <property type="entry name" value="(Phosphotyrosine protein) phosphatases II"/>
    <property type="match status" value="1"/>
</dbReference>
<dbReference type="InterPro" id="IPR016130">
    <property type="entry name" value="Tyr_Pase_AS"/>
</dbReference>
<comment type="similarity">
    <text evidence="1">Belongs to the ADP-ribosylglycohydrolase family.</text>
</comment>
<dbReference type="STRING" id="504800.SAMN04488085_11083"/>
<keyword evidence="2 6" id="KW-0378">Hydrolase</keyword>
<dbReference type="Pfam" id="PF00782">
    <property type="entry name" value="DSPc"/>
    <property type="match status" value="1"/>
</dbReference>
<evidence type="ECO:0000256" key="4">
    <source>
        <dbReference type="PIRSR" id="PIRSR605502-1"/>
    </source>
</evidence>
<name>A0A1I4H8A3_9ACTN</name>
<dbReference type="Pfam" id="PF03747">
    <property type="entry name" value="ADP_ribosyl_GH"/>
    <property type="match status" value="1"/>
</dbReference>
<dbReference type="SMART" id="SM00195">
    <property type="entry name" value="DSPc"/>
    <property type="match status" value="1"/>
</dbReference>
<gene>
    <name evidence="6" type="ORF">SAMN04488085_11083</name>
</gene>
<dbReference type="PROSITE" id="PS00383">
    <property type="entry name" value="TYR_PHOSPHATASE_1"/>
    <property type="match status" value="1"/>
</dbReference>
<feature type="binding site" evidence="4">
    <location>
        <position position="65"/>
    </location>
    <ligand>
        <name>Mg(2+)</name>
        <dbReference type="ChEBI" id="CHEBI:18420"/>
        <label>1</label>
    </ligand>
</feature>
<evidence type="ECO:0000256" key="2">
    <source>
        <dbReference type="ARBA" id="ARBA00022801"/>
    </source>
</evidence>
<keyword evidence="4" id="KW-0460">Magnesium</keyword>
<feature type="binding site" evidence="4">
    <location>
        <position position="265"/>
    </location>
    <ligand>
        <name>Mg(2+)</name>
        <dbReference type="ChEBI" id="CHEBI:18420"/>
        <label>1</label>
    </ligand>
</feature>
<dbReference type="Gene3D" id="3.90.190.10">
    <property type="entry name" value="Protein tyrosine phosphatase superfamily"/>
    <property type="match status" value="1"/>
</dbReference>
<dbReference type="Proteomes" id="UP000199152">
    <property type="component" value="Unassembled WGS sequence"/>
</dbReference>
<dbReference type="InterPro" id="IPR036705">
    <property type="entry name" value="Ribosyl_crysJ1_sf"/>
</dbReference>
<feature type="domain" description="Tyrosine specific protein phosphatases" evidence="5">
    <location>
        <begin position="391"/>
        <end position="456"/>
    </location>
</feature>
<dbReference type="PANTHER" id="PTHR16222:SF24">
    <property type="entry name" value="ADP-RIBOSYLHYDROLASE ARH3"/>
    <property type="match status" value="1"/>
</dbReference>
<dbReference type="Gene3D" id="1.10.4080.10">
    <property type="entry name" value="ADP-ribosylation/Crystallin J1"/>
    <property type="match status" value="1"/>
</dbReference>
<evidence type="ECO:0000313" key="6">
    <source>
        <dbReference type="EMBL" id="SFL38519.1"/>
    </source>
</evidence>
<dbReference type="InterPro" id="IPR029021">
    <property type="entry name" value="Prot-tyrosine_phosphatase-like"/>
</dbReference>
<dbReference type="InterPro" id="IPR020422">
    <property type="entry name" value="TYR_PHOSPHATASE_DUAL_dom"/>
</dbReference>
<sequence length="466" mass="49510">MIPRMHRSHRVAGALVGSAVGDALGAPFEFGPAGRFSARFPSPARGAHTEMCGGGSLGWEPGEFTDDTQMALLVATSLVERDGLDEADLFDRFRGWAAADPPDVGVQTRAVLGSGLAWDAAAAEHFRRTGRAAGNGSLMRTTPAAIRFAREGRAATLDAARRISALTHGDPATGEGCAIFHELMRVALEGEDPLAFLPFALIAVPAEHRARWAAVLAEDWTPEQATESNGAVWPTLGQAVWALRHGRDFAEVLRLVIDLGGDTDTVAAVAGGLAGAVFGMGGIPMRWASVVHGRIPGHGNRLWRLADLQQLAAALDGGVQQSYDPGVIPRIGPAEVLPGIWAGNLDGARYSEGDFAVISLCRLGDPFPHPVHRLAYLADNEHNADIDAVLADILDDMAALRAEGHRLLVHCHGGASRTGLVLRGWLVREEGMSVQAATAHVAERWPHLGLWNDSFTAALHRLRPDG</sequence>
<keyword evidence="4" id="KW-0479">Metal-binding</keyword>
<dbReference type="InterPro" id="IPR000387">
    <property type="entry name" value="Tyr_Pase_dom"/>
</dbReference>
<dbReference type="InParanoid" id="A0A1I4H8A3"/>
<dbReference type="SUPFAM" id="SSF101478">
    <property type="entry name" value="ADP-ribosylglycohydrolase"/>
    <property type="match status" value="1"/>
</dbReference>
<dbReference type="GO" id="GO:0046872">
    <property type="term" value="F:metal ion binding"/>
    <property type="evidence" value="ECO:0007669"/>
    <property type="project" value="UniProtKB-KW"/>
</dbReference>
<protein>
    <submittedName>
        <fullName evidence="6">ADP-ribosyl-[dinitrogen reductase] hydrolase</fullName>
    </submittedName>
</protein>
<keyword evidence="3" id="KW-0904">Protein phosphatase</keyword>
<dbReference type="PROSITE" id="PS50056">
    <property type="entry name" value="TYR_PHOSPHATASE_2"/>
    <property type="match status" value="1"/>
</dbReference>
<comment type="cofactor">
    <cofactor evidence="4">
        <name>Mg(2+)</name>
        <dbReference type="ChEBI" id="CHEBI:18420"/>
    </cofactor>
    <text evidence="4">Binds 2 magnesium ions per subunit.</text>
</comment>
<dbReference type="InterPro" id="IPR000340">
    <property type="entry name" value="Dual-sp_phosphatase_cat-dom"/>
</dbReference>
<dbReference type="PANTHER" id="PTHR16222">
    <property type="entry name" value="ADP-RIBOSYLGLYCOHYDROLASE"/>
    <property type="match status" value="1"/>
</dbReference>
<dbReference type="InterPro" id="IPR050792">
    <property type="entry name" value="ADP-ribosylglycohydrolase"/>
</dbReference>